<evidence type="ECO:0000256" key="1">
    <source>
        <dbReference type="SAM" id="MobiDB-lite"/>
    </source>
</evidence>
<dbReference type="AlphaFoldDB" id="A0A367ZRR4"/>
<organism evidence="2 3">
    <name type="scientific">Candidatus Ozemobacter sibiricus</name>
    <dbReference type="NCBI Taxonomy" id="2268124"/>
    <lineage>
        <taxon>Bacteria</taxon>
        <taxon>Candidatus Ozemobacteria</taxon>
        <taxon>Candidatus Ozemobacterales</taxon>
        <taxon>Candidatus Ozemobacteraceae</taxon>
        <taxon>Candidatus Ozemobacter</taxon>
    </lineage>
</organism>
<gene>
    <name evidence="2" type="ORF">OZSIB_3535</name>
</gene>
<protein>
    <submittedName>
        <fullName evidence="2">Uncharacterized protein</fullName>
    </submittedName>
</protein>
<feature type="compositionally biased region" description="Basic and acidic residues" evidence="1">
    <location>
        <begin position="30"/>
        <end position="43"/>
    </location>
</feature>
<proteinExistence type="predicted"/>
<evidence type="ECO:0000313" key="2">
    <source>
        <dbReference type="EMBL" id="RCK80031.1"/>
    </source>
</evidence>
<evidence type="ECO:0000313" key="3">
    <source>
        <dbReference type="Proteomes" id="UP000252355"/>
    </source>
</evidence>
<sequence length="656" mass="69519">MLATGREGDIAMPTASGFRTSVIPLTISEGRAREPAARPDAVRRGHPRQPAMAAGLAASPAGRGRATDASSAGECRRRARLAPGMVLIWALIGLGLLPDLAVGQPSEGAAGTVSTLRRSEDVLSGVMERLDQAGLDCLRCTWRSTVAPAGRDVLQVEVRSPALSQVRSFLAALAGRWSVQLQTFNARPDLNEQGEARLKIAMDLALAPGAAPMPAEMESLFQKLARLPFFAMSGPAPTGAQIFGCRVEPGRSSEFQLIAPALDHLLEAQTREGFPGWSRSLSRTDFAGQPLFTIECTDQAGGMAVAELIALFKTLAGAAGLREITVPRGTAEEGFIQATLDITGSQWAAVGEILGTGFNCGLVKLEAKGEPSAGAPAAAWACTLLLRRGAAQGFPAPEVGSLLGAAWPPALKGHLQLLWLSSTLRLLAVVGGEPDVTSLKAVGESLGLTYLGPQSRESLERNAMVVAFGRQAPPPGTTPGPPPPGVAIGEEIDTTVTQAGPQISVRLEFSEIPALLERLRAEGKGIVKIALECQPPDRPVLSYILRDGSPDVTARLLRQADLLVRLDLPWNRPLSEAERGLVLHGFTLDTSDELVVRGATMKSRLIFTDLFPKLQAIPGLDTPFFREGKYSDHAGGRLMRFVVTAPWTTGGTRQDR</sequence>
<dbReference type="EMBL" id="QOQW01000008">
    <property type="protein sequence ID" value="RCK80031.1"/>
    <property type="molecule type" value="Genomic_DNA"/>
</dbReference>
<dbReference type="Proteomes" id="UP000252355">
    <property type="component" value="Unassembled WGS sequence"/>
</dbReference>
<name>A0A367ZRR4_9BACT</name>
<reference evidence="2 3" key="1">
    <citation type="submission" date="2018-05" db="EMBL/GenBank/DDBJ databases">
        <title>A metagenomic window into the 2 km-deep terrestrial subsurface aquifer revealed taxonomically and functionally diverse microbial community comprising novel uncultured bacterial lineages.</title>
        <authorList>
            <person name="Kadnikov V.V."/>
            <person name="Mardanov A.V."/>
            <person name="Beletsky A.V."/>
            <person name="Banks D."/>
            <person name="Pimenov N.V."/>
            <person name="Frank Y.A."/>
            <person name="Karnachuk O.V."/>
            <person name="Ravin N.V."/>
        </authorList>
    </citation>
    <scope>NUCLEOTIDE SEQUENCE [LARGE SCALE GENOMIC DNA]</scope>
    <source>
        <strain evidence="2">BY5</strain>
    </source>
</reference>
<feature type="region of interest" description="Disordered" evidence="1">
    <location>
        <begin position="29"/>
        <end position="74"/>
    </location>
</feature>
<comment type="caution">
    <text evidence="2">The sequence shown here is derived from an EMBL/GenBank/DDBJ whole genome shotgun (WGS) entry which is preliminary data.</text>
</comment>
<accession>A0A367ZRR4</accession>
<feature type="compositionally biased region" description="Low complexity" evidence="1">
    <location>
        <begin position="50"/>
        <end position="64"/>
    </location>
</feature>